<reference evidence="1 2" key="1">
    <citation type="submission" date="2017-05" db="EMBL/GenBank/DDBJ databases">
        <title>Functional genome analysis of Paenibacillus pasadenensis strain R16: insights on endophytic life style and antifungal activity.</title>
        <authorList>
            <person name="Passera A."/>
            <person name="Marcolungo L."/>
            <person name="Casati P."/>
            <person name="Brasca M."/>
            <person name="Quaglino F."/>
            <person name="Delledonne M."/>
        </authorList>
    </citation>
    <scope>NUCLEOTIDE SEQUENCE [LARGE SCALE GENOMIC DNA]</scope>
    <source>
        <strain evidence="1 2">R16</strain>
    </source>
</reference>
<dbReference type="AlphaFoldDB" id="A0A2N5N9P1"/>
<accession>A0A2N5N9P1</accession>
<gene>
    <name evidence="1" type="ORF">B8V81_1273</name>
</gene>
<evidence type="ECO:0000313" key="2">
    <source>
        <dbReference type="Proteomes" id="UP000234789"/>
    </source>
</evidence>
<organism evidence="1 2">
    <name type="scientific">Paenibacillus pasadenensis</name>
    <dbReference type="NCBI Taxonomy" id="217090"/>
    <lineage>
        <taxon>Bacteria</taxon>
        <taxon>Bacillati</taxon>
        <taxon>Bacillota</taxon>
        <taxon>Bacilli</taxon>
        <taxon>Bacillales</taxon>
        <taxon>Paenibacillaceae</taxon>
        <taxon>Paenibacillus</taxon>
    </lineage>
</organism>
<name>A0A2N5N9P1_9BACL</name>
<dbReference type="EMBL" id="NFEZ01000003">
    <property type="protein sequence ID" value="PLT47049.1"/>
    <property type="molecule type" value="Genomic_DNA"/>
</dbReference>
<protein>
    <submittedName>
        <fullName evidence="1">Polypeptide composition of the spore coat</fullName>
    </submittedName>
</protein>
<proteinExistence type="predicted"/>
<dbReference type="Pfam" id="PF11007">
    <property type="entry name" value="CotJA"/>
    <property type="match status" value="1"/>
</dbReference>
<sequence>MFGGGQGGYAGQPGGVAYGAPAYAGGAPGFGAPQQAYRSEAELAAAAAYGQPAYGAAAGYGAQAGAAGELPPPGVPGAGYREWLPFRGACDPCPPIGVRRYVIPPNQYILYQPTGLPQYPLEEALRLGTLWPALYSPYEPGCGRS</sequence>
<dbReference type="Proteomes" id="UP000234789">
    <property type="component" value="Unassembled WGS sequence"/>
</dbReference>
<dbReference type="InterPro" id="IPR020256">
    <property type="entry name" value="Spore_coat_CotJA"/>
</dbReference>
<evidence type="ECO:0000313" key="1">
    <source>
        <dbReference type="EMBL" id="PLT47049.1"/>
    </source>
</evidence>
<comment type="caution">
    <text evidence="1">The sequence shown here is derived from an EMBL/GenBank/DDBJ whole genome shotgun (WGS) entry which is preliminary data.</text>
</comment>
<keyword evidence="2" id="KW-1185">Reference proteome</keyword>